<evidence type="ECO:0000313" key="8">
    <source>
        <dbReference type="Proteomes" id="UP000676386"/>
    </source>
</evidence>
<dbReference type="CDD" id="cd13128">
    <property type="entry name" value="MATE_Wzx_like"/>
    <property type="match status" value="1"/>
</dbReference>
<sequence length="450" mass="50131">MHNVFENSVWLLADKLSKLFPGILVLALLARHLGPQEFGIWSYAVALTTIIGTVAILGMDKIAVKELITGQSSQPVTVSTVIFMRIMAALCCMLISILIVVLTRPQQPVYLYCTFFSSFTILFQSFDVLDYFYQVKNSIRTVIIPKVSVFILFCLIKTILILLGGSLPAFLWVSVLELLVTYSIILWKYHRQYASAAFSKINFHLAARLLKQCSPLIYSSVLVVLFIKIDLLLLDYMSSATALGNYVVAARISELWYALPTVIATAMLPGLIRKKEENPAAYRESLETWIRLSCWLSIGIAVFITLSSPFIIGLLYGPAYVSAPRILRIHIWACIPVFIAAVVVQYLFVEGRYHLFVYGNAAGLLVNVAVNLWLIPAMAGTGAAIATVAAYTTVYSVMVCLDKSRESWKLTRKMLHPGHLYDDAKKVLRGLKHFLGGVLSFQSSNPLPNE</sequence>
<feature type="transmembrane region" description="Helical" evidence="6">
    <location>
        <begin position="381"/>
        <end position="401"/>
    </location>
</feature>
<keyword evidence="8" id="KW-1185">Reference proteome</keyword>
<dbReference type="PANTHER" id="PTHR30250">
    <property type="entry name" value="PST FAMILY PREDICTED COLANIC ACID TRANSPORTER"/>
    <property type="match status" value="1"/>
</dbReference>
<feature type="transmembrane region" description="Helical" evidence="6">
    <location>
        <begin position="216"/>
        <end position="234"/>
    </location>
</feature>
<feature type="transmembrane region" description="Helical" evidence="6">
    <location>
        <begin position="109"/>
        <end position="129"/>
    </location>
</feature>
<reference evidence="7 8" key="1">
    <citation type="submission" date="2021-04" db="EMBL/GenBank/DDBJ databases">
        <title>Chitinophaga sp. nov., isolated from the rhizosphere soil.</title>
        <authorList>
            <person name="He S."/>
        </authorList>
    </citation>
    <scope>NUCLEOTIDE SEQUENCE [LARGE SCALE GENOMIC DNA]</scope>
    <source>
        <strain evidence="7 8">2R12</strain>
    </source>
</reference>
<keyword evidence="4 6" id="KW-1133">Transmembrane helix</keyword>
<feature type="transmembrane region" description="Helical" evidence="6">
    <location>
        <begin position="329"/>
        <end position="348"/>
    </location>
</feature>
<dbReference type="InterPro" id="IPR050833">
    <property type="entry name" value="Poly_Biosynth_Transport"/>
</dbReference>
<feature type="transmembrane region" description="Helical" evidence="6">
    <location>
        <begin position="355"/>
        <end position="375"/>
    </location>
</feature>
<evidence type="ECO:0000256" key="3">
    <source>
        <dbReference type="ARBA" id="ARBA00022692"/>
    </source>
</evidence>
<dbReference type="PANTHER" id="PTHR30250:SF11">
    <property type="entry name" value="O-ANTIGEN TRANSPORTER-RELATED"/>
    <property type="match status" value="1"/>
</dbReference>
<accession>A0ABS5J6G4</accession>
<feature type="transmembrane region" description="Helical" evidence="6">
    <location>
        <begin position="40"/>
        <end position="59"/>
    </location>
</feature>
<protein>
    <submittedName>
        <fullName evidence="7">Flippase</fullName>
    </submittedName>
</protein>
<proteinExistence type="predicted"/>
<feature type="transmembrane region" description="Helical" evidence="6">
    <location>
        <begin position="141"/>
        <end position="163"/>
    </location>
</feature>
<feature type="transmembrane region" description="Helical" evidence="6">
    <location>
        <begin position="169"/>
        <end position="187"/>
    </location>
</feature>
<dbReference type="EMBL" id="JAGTXB010000017">
    <property type="protein sequence ID" value="MBS0030811.1"/>
    <property type="molecule type" value="Genomic_DNA"/>
</dbReference>
<evidence type="ECO:0000313" key="7">
    <source>
        <dbReference type="EMBL" id="MBS0030811.1"/>
    </source>
</evidence>
<name>A0ABS5J6G4_9BACT</name>
<keyword evidence="2" id="KW-1003">Cell membrane</keyword>
<evidence type="ECO:0000256" key="6">
    <source>
        <dbReference type="SAM" id="Phobius"/>
    </source>
</evidence>
<gene>
    <name evidence="7" type="ORF">KE626_26025</name>
</gene>
<evidence type="ECO:0000256" key="1">
    <source>
        <dbReference type="ARBA" id="ARBA00004651"/>
    </source>
</evidence>
<feature type="transmembrane region" description="Helical" evidence="6">
    <location>
        <begin position="80"/>
        <end position="103"/>
    </location>
</feature>
<feature type="transmembrane region" description="Helical" evidence="6">
    <location>
        <begin position="254"/>
        <end position="272"/>
    </location>
</feature>
<evidence type="ECO:0000256" key="4">
    <source>
        <dbReference type="ARBA" id="ARBA00022989"/>
    </source>
</evidence>
<organism evidence="7 8">
    <name type="scientific">Chitinophaga hostae</name>
    <dbReference type="NCBI Taxonomy" id="2831022"/>
    <lineage>
        <taxon>Bacteria</taxon>
        <taxon>Pseudomonadati</taxon>
        <taxon>Bacteroidota</taxon>
        <taxon>Chitinophagia</taxon>
        <taxon>Chitinophagales</taxon>
        <taxon>Chitinophagaceae</taxon>
        <taxon>Chitinophaga</taxon>
    </lineage>
</organism>
<dbReference type="Pfam" id="PF13440">
    <property type="entry name" value="Polysacc_synt_3"/>
    <property type="match status" value="1"/>
</dbReference>
<evidence type="ECO:0000256" key="2">
    <source>
        <dbReference type="ARBA" id="ARBA00022475"/>
    </source>
</evidence>
<keyword evidence="5 6" id="KW-0472">Membrane</keyword>
<evidence type="ECO:0000256" key="5">
    <source>
        <dbReference type="ARBA" id="ARBA00023136"/>
    </source>
</evidence>
<feature type="transmembrane region" description="Helical" evidence="6">
    <location>
        <begin position="292"/>
        <end position="317"/>
    </location>
</feature>
<comment type="caution">
    <text evidence="7">The sequence shown here is derived from an EMBL/GenBank/DDBJ whole genome shotgun (WGS) entry which is preliminary data.</text>
</comment>
<keyword evidence="3 6" id="KW-0812">Transmembrane</keyword>
<comment type="subcellular location">
    <subcellularLocation>
        <location evidence="1">Cell membrane</location>
        <topology evidence="1">Multi-pass membrane protein</topology>
    </subcellularLocation>
</comment>
<dbReference type="Proteomes" id="UP000676386">
    <property type="component" value="Unassembled WGS sequence"/>
</dbReference>